<feature type="region of interest" description="Disordered" evidence="1">
    <location>
        <begin position="290"/>
        <end position="381"/>
    </location>
</feature>
<dbReference type="OrthoDB" id="2676146at2"/>
<keyword evidence="2" id="KW-0812">Transmembrane</keyword>
<protein>
    <submittedName>
        <fullName evidence="5">TQXA domain-containing protein</fullName>
    </submittedName>
</protein>
<evidence type="ECO:0000313" key="6">
    <source>
        <dbReference type="Proteomes" id="UP000190637"/>
    </source>
</evidence>
<dbReference type="RefSeq" id="WP_078762721.1">
    <property type="nucleotide sequence ID" value="NZ_FUWS01000009.1"/>
</dbReference>
<evidence type="ECO:0000259" key="4">
    <source>
        <dbReference type="Pfam" id="PF08341"/>
    </source>
</evidence>
<gene>
    <name evidence="5" type="ORF">SAMN02745673_03461</name>
</gene>
<feature type="transmembrane region" description="Helical" evidence="2">
    <location>
        <begin position="382"/>
        <end position="404"/>
    </location>
</feature>
<dbReference type="InterPro" id="IPR023849">
    <property type="entry name" value="TQXA_dom"/>
</dbReference>
<keyword evidence="6" id="KW-1185">Reference proteome</keyword>
<evidence type="ECO:0000256" key="3">
    <source>
        <dbReference type="SAM" id="SignalP"/>
    </source>
</evidence>
<accession>A0A1T4SER0</accession>
<keyword evidence="2" id="KW-1133">Transmembrane helix</keyword>
<feature type="compositionally biased region" description="Polar residues" evidence="1">
    <location>
        <begin position="308"/>
        <end position="320"/>
    </location>
</feature>
<feature type="signal peptide" evidence="3">
    <location>
        <begin position="1"/>
        <end position="39"/>
    </location>
</feature>
<dbReference type="NCBIfam" id="TIGR03934">
    <property type="entry name" value="TQXA_dom"/>
    <property type="match status" value="1"/>
</dbReference>
<dbReference type="STRING" id="1122192.SAMN02745673_03461"/>
<dbReference type="InterPro" id="IPR013552">
    <property type="entry name" value="Thioester_dom"/>
</dbReference>
<dbReference type="EMBL" id="FUWS01000009">
    <property type="protein sequence ID" value="SKA26675.1"/>
    <property type="molecule type" value="Genomic_DNA"/>
</dbReference>
<keyword evidence="2" id="KW-0472">Membrane</keyword>
<proteinExistence type="predicted"/>
<keyword evidence="3" id="KW-0732">Signal</keyword>
<evidence type="ECO:0000313" key="5">
    <source>
        <dbReference type="EMBL" id="SKA26675.1"/>
    </source>
</evidence>
<feature type="chain" id="PRO_5012910878" evidence="3">
    <location>
        <begin position="40"/>
        <end position="414"/>
    </location>
</feature>
<dbReference type="Proteomes" id="UP000190637">
    <property type="component" value="Unassembled WGS sequence"/>
</dbReference>
<dbReference type="Gene3D" id="1.10.150.480">
    <property type="match status" value="1"/>
</dbReference>
<organism evidence="5 6">
    <name type="scientific">Marinactinospora thermotolerans DSM 45154</name>
    <dbReference type="NCBI Taxonomy" id="1122192"/>
    <lineage>
        <taxon>Bacteria</taxon>
        <taxon>Bacillati</taxon>
        <taxon>Actinomycetota</taxon>
        <taxon>Actinomycetes</taxon>
        <taxon>Streptosporangiales</taxon>
        <taxon>Nocardiopsidaceae</taxon>
        <taxon>Marinactinospora</taxon>
    </lineage>
</organism>
<evidence type="ECO:0000256" key="2">
    <source>
        <dbReference type="SAM" id="Phobius"/>
    </source>
</evidence>
<feature type="compositionally biased region" description="Pro residues" evidence="1">
    <location>
        <begin position="340"/>
        <end position="368"/>
    </location>
</feature>
<reference evidence="5 6" key="1">
    <citation type="submission" date="2017-02" db="EMBL/GenBank/DDBJ databases">
        <authorList>
            <person name="Peterson S.W."/>
        </authorList>
    </citation>
    <scope>NUCLEOTIDE SEQUENCE [LARGE SCALE GENOMIC DNA]</scope>
    <source>
        <strain evidence="5 6">DSM 45154</strain>
    </source>
</reference>
<dbReference type="AlphaFoldDB" id="A0A1T4SER0"/>
<sequence>MIEKTLPPSPRWRNRAITTVAGSAAALLAFGLAAPGASADEVYSGGAQGKYTGNVEKGFTLDFGSDGKVGTTLFELTLTDGAKLPAYCIDFVTPIRSGASYSEGAWSEYPGEGDFANSQPGKVLWILQNSYPRVSAEELAQASGVEDLDAKEAMSATQAAIWHHSNGVELKGGGGREHRDDILDFYDYLLENAQEVESHPASLTITPNEASGKAGETIGEFTVETTAESVPLTLNGPDGVSIVDAEGKEIETAANGGTFAVKVDEGVAPGEATVSSSISTEVQIGRLFKGVDPNKPTQTLITAGDGTTEASAQAKVTWTEGTPAETPSPSPSESPSEEPSTPPSTPPASPPASTPPAETPPADKPTPPADEKPGNSLPVTGAALGGLVAAAVVAIGGGGAAMYLSRKRKAGRDA</sequence>
<dbReference type="Pfam" id="PF08341">
    <property type="entry name" value="TED"/>
    <property type="match status" value="1"/>
</dbReference>
<feature type="domain" description="Thioester" evidence="4">
    <location>
        <begin position="85"/>
        <end position="194"/>
    </location>
</feature>
<evidence type="ECO:0000256" key="1">
    <source>
        <dbReference type="SAM" id="MobiDB-lite"/>
    </source>
</evidence>
<name>A0A1T4SER0_9ACTN</name>